<keyword evidence="1" id="KW-0812">Transmembrane</keyword>
<feature type="transmembrane region" description="Helical" evidence="1">
    <location>
        <begin position="39"/>
        <end position="61"/>
    </location>
</feature>
<gene>
    <name evidence="2" type="ORF">YBN1229_v1_3108</name>
</gene>
<proteinExistence type="predicted"/>
<keyword evidence="1" id="KW-1133">Transmembrane helix</keyword>
<evidence type="ECO:0000313" key="3">
    <source>
        <dbReference type="Proteomes" id="UP000033187"/>
    </source>
</evidence>
<evidence type="ECO:0000313" key="2">
    <source>
        <dbReference type="EMBL" id="CPR21571.1"/>
    </source>
</evidence>
<name>A0A0D6JJ46_9HYPH</name>
<dbReference type="KEGG" id="fil:BN1229_v1_2805"/>
<dbReference type="EMBL" id="LN829119">
    <property type="protein sequence ID" value="CPR21571.1"/>
    <property type="molecule type" value="Genomic_DNA"/>
</dbReference>
<accession>A0A0D6JJ46</accession>
<reference evidence="3" key="1">
    <citation type="submission" date="2015-02" db="EMBL/GenBank/DDBJ databases">
        <authorList>
            <person name="Chooi Y.-H."/>
        </authorList>
    </citation>
    <scope>NUCLEOTIDE SEQUENCE [LARGE SCALE GENOMIC DNA]</scope>
    <source>
        <strain evidence="3">strain Y</strain>
    </source>
</reference>
<organism evidence="2 3">
    <name type="scientific">Candidatus Filomicrobium marinum</name>
    <dbReference type="NCBI Taxonomy" id="1608628"/>
    <lineage>
        <taxon>Bacteria</taxon>
        <taxon>Pseudomonadati</taxon>
        <taxon>Pseudomonadota</taxon>
        <taxon>Alphaproteobacteria</taxon>
        <taxon>Hyphomicrobiales</taxon>
        <taxon>Hyphomicrobiaceae</taxon>
        <taxon>Filomicrobium</taxon>
    </lineage>
</organism>
<evidence type="ECO:0000256" key="1">
    <source>
        <dbReference type="SAM" id="Phobius"/>
    </source>
</evidence>
<keyword evidence="3" id="KW-1185">Reference proteome</keyword>
<keyword evidence="1" id="KW-0472">Membrane</keyword>
<feature type="transmembrane region" description="Helical" evidence="1">
    <location>
        <begin position="73"/>
        <end position="95"/>
    </location>
</feature>
<protein>
    <submittedName>
        <fullName evidence="2">Membrane protein</fullName>
    </submittedName>
</protein>
<dbReference type="Proteomes" id="UP000033187">
    <property type="component" value="Chromosome 1"/>
</dbReference>
<dbReference type="KEGG" id="fiy:BN1229_v1_3108"/>
<dbReference type="RefSeq" id="WP_046478597.1">
    <property type="nucleotide sequence ID" value="NZ_LN829118.1"/>
</dbReference>
<sequence length="96" mass="9851">MEDALVYLDNPWVVMVINGLIAGWLAGLLLGGGGLIRNLIVGILGALLGGLLVQLGVIALPPSVTDVTSQVPFGTQILVSTIGAIIVVLLARLIAR</sequence>
<feature type="transmembrane region" description="Helical" evidence="1">
    <location>
        <begin position="12"/>
        <end position="32"/>
    </location>
</feature>
<dbReference type="AlphaFoldDB" id="A0A0D6JJ46"/>